<reference evidence="1" key="2">
    <citation type="journal article" date="2024" name="Environ. Microbiol.">
        <title>Genome analysis and description of Tunturibacter gen. nov. expands the diversity of Terriglobia in tundra soils.</title>
        <authorList>
            <person name="Messyasz A."/>
            <person name="Mannisto M.K."/>
            <person name="Kerkhof L.J."/>
            <person name="Haggblom M.M."/>
        </authorList>
    </citation>
    <scope>NUCLEOTIDE SEQUENCE</scope>
    <source>
        <strain evidence="1">X5P6</strain>
    </source>
</reference>
<sequence length="129" mass="14313">MKLNATRSPDLLRRFVATPYVFADCVGPSRYSVRSNDLGIALAVRRSWSTQRAENLPAVVSWQLIREVFAANDNAETTLLSGGELRTLIVGTETVLFYDAQRSEFLGFVSSAITIKHLVSELIPTLLKI</sequence>
<accession>A0AAU7ZKZ1</accession>
<protein>
    <submittedName>
        <fullName evidence="1">Uncharacterized protein</fullName>
    </submittedName>
</protein>
<dbReference type="RefSeq" id="WP_353062187.1">
    <property type="nucleotide sequence ID" value="NZ_CP132942.1"/>
</dbReference>
<name>A0AAU7ZKZ1_9BACT</name>
<evidence type="ECO:0000313" key="1">
    <source>
        <dbReference type="EMBL" id="XCB31343.1"/>
    </source>
</evidence>
<proteinExistence type="predicted"/>
<dbReference type="KEGG" id="tpsc:RBB77_12835"/>
<gene>
    <name evidence="1" type="ORF">RBB77_12835</name>
</gene>
<dbReference type="AlphaFoldDB" id="A0AAU7ZKZ1"/>
<organism evidence="1">
    <name type="scientific">Tunturiibacter psychrotolerans</name>
    <dbReference type="NCBI Taxonomy" id="3069686"/>
    <lineage>
        <taxon>Bacteria</taxon>
        <taxon>Pseudomonadati</taxon>
        <taxon>Acidobacteriota</taxon>
        <taxon>Terriglobia</taxon>
        <taxon>Terriglobales</taxon>
        <taxon>Acidobacteriaceae</taxon>
        <taxon>Tunturiibacter</taxon>
    </lineage>
</organism>
<reference evidence="1" key="1">
    <citation type="submission" date="2023-08" db="EMBL/GenBank/DDBJ databases">
        <authorList>
            <person name="Messyasz A."/>
            <person name="Mannisto M.K."/>
            <person name="Kerkhof L.J."/>
            <person name="Haggblom M."/>
        </authorList>
    </citation>
    <scope>NUCLEOTIDE SEQUENCE</scope>
    <source>
        <strain evidence="1">X5P6</strain>
    </source>
</reference>
<dbReference type="EMBL" id="CP132942">
    <property type="protein sequence ID" value="XCB31343.1"/>
    <property type="molecule type" value="Genomic_DNA"/>
</dbReference>